<dbReference type="AlphaFoldDB" id="A0A9D7PQX3"/>
<evidence type="ECO:0000313" key="3">
    <source>
        <dbReference type="Proteomes" id="UP000886689"/>
    </source>
</evidence>
<evidence type="ECO:0000256" key="1">
    <source>
        <dbReference type="SAM" id="Phobius"/>
    </source>
</evidence>
<reference evidence="2" key="1">
    <citation type="submission" date="2020-10" db="EMBL/GenBank/DDBJ databases">
        <title>Connecting structure to function with the recovery of over 1000 high-quality activated sludge metagenome-assembled genomes encoding full-length rRNA genes using long-read sequencing.</title>
        <authorList>
            <person name="Singleton C.M."/>
            <person name="Petriglieri F."/>
            <person name="Kristensen J.M."/>
            <person name="Kirkegaard R.H."/>
            <person name="Michaelsen T.Y."/>
            <person name="Andersen M.H."/>
            <person name="Karst S.M."/>
            <person name="Dueholm M.S."/>
            <person name="Nielsen P.H."/>
            <person name="Albertsen M."/>
        </authorList>
    </citation>
    <scope>NUCLEOTIDE SEQUENCE</scope>
    <source>
        <strain evidence="2">Hirt_18-Q3-R61-65_BATAC.395</strain>
    </source>
</reference>
<name>A0A9D7PQX3_9PROT</name>
<comment type="caution">
    <text evidence="2">The sequence shown here is derived from an EMBL/GenBank/DDBJ whole genome shotgun (WGS) entry which is preliminary data.</text>
</comment>
<dbReference type="Proteomes" id="UP000886689">
    <property type="component" value="Unassembled WGS sequence"/>
</dbReference>
<evidence type="ECO:0000313" key="2">
    <source>
        <dbReference type="EMBL" id="MBK8524951.1"/>
    </source>
</evidence>
<proteinExistence type="predicted"/>
<gene>
    <name evidence="2" type="ORF">IPL58_13325</name>
</gene>
<keyword evidence="1" id="KW-0472">Membrane</keyword>
<dbReference type="Pfam" id="PF05987">
    <property type="entry name" value="DUF898"/>
    <property type="match status" value="1"/>
</dbReference>
<protein>
    <submittedName>
        <fullName evidence="2">DUF898 family protein</fullName>
    </submittedName>
</protein>
<keyword evidence="1" id="KW-0812">Transmembrane</keyword>
<feature type="transmembrane region" description="Helical" evidence="1">
    <location>
        <begin position="86"/>
        <end position="108"/>
    </location>
</feature>
<dbReference type="InterPro" id="IPR010295">
    <property type="entry name" value="DUF898"/>
</dbReference>
<organism evidence="2 3">
    <name type="scientific">Candidatus Proximibacter danicus</name>
    <dbReference type="NCBI Taxonomy" id="2954365"/>
    <lineage>
        <taxon>Bacteria</taxon>
        <taxon>Pseudomonadati</taxon>
        <taxon>Pseudomonadota</taxon>
        <taxon>Betaproteobacteria</taxon>
        <taxon>Candidatus Proximibacter</taxon>
    </lineage>
</organism>
<keyword evidence="1" id="KW-1133">Transmembrane helix</keyword>
<dbReference type="EMBL" id="JADJUC010000019">
    <property type="protein sequence ID" value="MBK8524951.1"/>
    <property type="molecule type" value="Genomic_DNA"/>
</dbReference>
<accession>A0A9D7PQX3</accession>
<feature type="transmembrane region" description="Helical" evidence="1">
    <location>
        <begin position="33"/>
        <end position="55"/>
    </location>
</feature>
<sequence>MILWLLFAGAAVVGAYGIVAKAGLIGGAMMLGLALLSWGALLSVGIVLFFLLILLPYTRVVGTNLLWNHTHSGAIRFHSTQKVSRYLAIVFSNWMLTLLTLGFFWPLAQIRLAHFRARNLTVVGANQLDEILANRGDDPEAFGGETMDALDIAL</sequence>